<keyword evidence="3" id="KW-1185">Reference proteome</keyword>
<evidence type="ECO:0000313" key="2">
    <source>
        <dbReference type="EMBL" id="PCD01713.1"/>
    </source>
</evidence>
<dbReference type="RefSeq" id="WP_096344458.1">
    <property type="nucleotide sequence ID" value="NZ_NWMW01000003.1"/>
</dbReference>
<dbReference type="InterPro" id="IPR036653">
    <property type="entry name" value="CinA-like_C"/>
</dbReference>
<gene>
    <name evidence="2" type="ORF">COC42_16510</name>
</gene>
<name>A0A2A4AXP2_9SPHN</name>
<dbReference type="SUPFAM" id="SSF142433">
    <property type="entry name" value="CinA-like"/>
    <property type="match status" value="1"/>
</dbReference>
<dbReference type="Gene3D" id="3.90.950.20">
    <property type="entry name" value="CinA-like"/>
    <property type="match status" value="1"/>
</dbReference>
<reference evidence="2 3" key="1">
    <citation type="submission" date="2017-09" db="EMBL/GenBank/DDBJ databases">
        <title>Sphingomonas spermidinifaciens 9NM-10, whole genome shotgun sequence.</title>
        <authorList>
            <person name="Feng G."/>
            <person name="Zhu H."/>
        </authorList>
    </citation>
    <scope>NUCLEOTIDE SEQUENCE [LARGE SCALE GENOMIC DNA]</scope>
    <source>
        <strain evidence="2 3">9NM-10</strain>
    </source>
</reference>
<dbReference type="Pfam" id="PF02464">
    <property type="entry name" value="CinA"/>
    <property type="match status" value="1"/>
</dbReference>
<dbReference type="NCBIfam" id="TIGR00199">
    <property type="entry name" value="PncC_domain"/>
    <property type="match status" value="1"/>
</dbReference>
<evidence type="ECO:0000259" key="1">
    <source>
        <dbReference type="Pfam" id="PF02464"/>
    </source>
</evidence>
<accession>A0A2A4AXP2</accession>
<dbReference type="Proteomes" id="UP000218366">
    <property type="component" value="Unassembled WGS sequence"/>
</dbReference>
<protein>
    <submittedName>
        <fullName evidence="2">Damage-inducible protein CinA</fullName>
    </submittedName>
</protein>
<organism evidence="2 3">
    <name type="scientific">Sphingomonas spermidinifaciens</name>
    <dbReference type="NCBI Taxonomy" id="1141889"/>
    <lineage>
        <taxon>Bacteria</taxon>
        <taxon>Pseudomonadati</taxon>
        <taxon>Pseudomonadota</taxon>
        <taxon>Alphaproteobacteria</taxon>
        <taxon>Sphingomonadales</taxon>
        <taxon>Sphingomonadaceae</taxon>
        <taxon>Sphingomonas</taxon>
    </lineage>
</organism>
<dbReference type="OrthoDB" id="9801454at2"/>
<dbReference type="AlphaFoldDB" id="A0A2A4AXP2"/>
<sequence length="170" mass="17862">MSEADELSPALPDDVETLAARVLDLADSRDWRLATAESCTGGLLASLLTDVEGKSSAFERGFVTYSIEAKCELLHLARDMVERCNAVSHDVAVAMADGALAASRAQVAVAITGFAGAGGPDDETGLVHFGCARVDGETMHRAEHFGDIGRGPTRIAAVRVALKMFEEALS</sequence>
<dbReference type="InterPro" id="IPR008136">
    <property type="entry name" value="CinA_C"/>
</dbReference>
<proteinExistence type="predicted"/>
<evidence type="ECO:0000313" key="3">
    <source>
        <dbReference type="Proteomes" id="UP000218366"/>
    </source>
</evidence>
<comment type="caution">
    <text evidence="2">The sequence shown here is derived from an EMBL/GenBank/DDBJ whole genome shotgun (WGS) entry which is preliminary data.</text>
</comment>
<feature type="domain" description="CinA C-terminal" evidence="1">
    <location>
        <begin position="16"/>
        <end position="168"/>
    </location>
</feature>
<dbReference type="EMBL" id="NWMW01000003">
    <property type="protein sequence ID" value="PCD01713.1"/>
    <property type="molecule type" value="Genomic_DNA"/>
</dbReference>